<dbReference type="Proteomes" id="UP000663873">
    <property type="component" value="Unassembled WGS sequence"/>
</dbReference>
<dbReference type="GO" id="GO:0006941">
    <property type="term" value="P:striated muscle contraction"/>
    <property type="evidence" value="ECO:0007669"/>
    <property type="project" value="TreeGrafter"/>
</dbReference>
<dbReference type="GO" id="GO:0005219">
    <property type="term" value="F:ryanodine-sensitive calcium-release channel activity"/>
    <property type="evidence" value="ECO:0007669"/>
    <property type="project" value="TreeGrafter"/>
</dbReference>
<evidence type="ECO:0000259" key="2">
    <source>
        <dbReference type="Pfam" id="PF01365"/>
    </source>
</evidence>
<keyword evidence="5" id="KW-1185">Reference proteome</keyword>
<dbReference type="GO" id="GO:0033017">
    <property type="term" value="C:sarcoplasmic reticulum membrane"/>
    <property type="evidence" value="ECO:0007669"/>
    <property type="project" value="TreeGrafter"/>
</dbReference>
<dbReference type="GO" id="GO:0014808">
    <property type="term" value="P:release of sequestered calcium ion into cytosol by sarcoplasmic reticulum"/>
    <property type="evidence" value="ECO:0007669"/>
    <property type="project" value="TreeGrafter"/>
</dbReference>
<name>A0A820Z2F5_9BILA</name>
<dbReference type="AlphaFoldDB" id="A0A820Z2F5"/>
<sequence>HCHWSRVPNANIRCQQLKLSDTRGWSVFVEDAVQMEAVYIPEDDQCTDILSLVENEDNLNFCSNTLRLYTALCAQGNNRVSHEICKYVDEKQLMYCVRNAYLCGSIRIGIYNLLVALHFESHIKARCLTSTEFIIPLSDSLQTNRLLHPHNSIEHKHALATSTFIPAMEQFMAVRPKLIKEEDFKVERERKLLVPPPFNVLNLKEYIMSSLTDAIEKSSRHLRDPAGGTYANWLVPLLQLVDALLVMGTLEVNDIQQLLRLIDPTSFGFENEESFNEGLLQMTLDEPVKLQLCHILQHLCDYQLQYRIESIIAFSEDFVGKLQADQKRRYQVLKELSLPPAIMARKTREFRCPPKDQMHALINFKDDLADFTLFNEDIEDEIKDMLKDFHSTLIIIQQIVQTNYVTGGQSDIKDMDKTEQISLFSRLLEILIRHAVNKKNEEIVHVEKQMFPKSGKTLSEVIKEAVTQWGRSTNISDHNLTREMFKLIYNQYDGVQQISRCLERTYVINEKSVPDITLLLRKLSIIRALLTVQMDSDEEAIMISCLNDIMDNRVFYQHPDLMRSLCVHETVMAIMVNRLNKSKQEQTSMSSMSDLDGITQANEGGENQDSHSPK</sequence>
<feature type="domain" description="Ryanodine receptor junctional solenoid" evidence="3">
    <location>
        <begin position="64"/>
        <end position="488"/>
    </location>
</feature>
<evidence type="ECO:0000313" key="5">
    <source>
        <dbReference type="Proteomes" id="UP000663873"/>
    </source>
</evidence>
<accession>A0A820Z2F5</accession>
<evidence type="ECO:0000259" key="3">
    <source>
        <dbReference type="Pfam" id="PF21119"/>
    </source>
</evidence>
<protein>
    <submittedName>
        <fullName evidence="4">Uncharacterized protein</fullName>
    </submittedName>
</protein>
<organism evidence="4 5">
    <name type="scientific">Rotaria socialis</name>
    <dbReference type="NCBI Taxonomy" id="392032"/>
    <lineage>
        <taxon>Eukaryota</taxon>
        <taxon>Metazoa</taxon>
        <taxon>Spiralia</taxon>
        <taxon>Gnathifera</taxon>
        <taxon>Rotifera</taxon>
        <taxon>Eurotatoria</taxon>
        <taxon>Bdelloidea</taxon>
        <taxon>Philodinida</taxon>
        <taxon>Philodinidae</taxon>
        <taxon>Rotaria</taxon>
    </lineage>
</organism>
<dbReference type="GO" id="GO:0042383">
    <property type="term" value="C:sarcolemma"/>
    <property type="evidence" value="ECO:0007669"/>
    <property type="project" value="TreeGrafter"/>
</dbReference>
<dbReference type="EMBL" id="CAJOBP010009676">
    <property type="protein sequence ID" value="CAF4556246.1"/>
    <property type="molecule type" value="Genomic_DNA"/>
</dbReference>
<feature type="non-terminal residue" evidence="4">
    <location>
        <position position="1"/>
    </location>
</feature>
<dbReference type="InterPro" id="IPR000699">
    <property type="entry name" value="RIH_dom"/>
</dbReference>
<dbReference type="Pfam" id="PF01365">
    <property type="entry name" value="RYDR_ITPR"/>
    <property type="match status" value="1"/>
</dbReference>
<dbReference type="GO" id="GO:0030018">
    <property type="term" value="C:Z disc"/>
    <property type="evidence" value="ECO:0007669"/>
    <property type="project" value="TreeGrafter"/>
</dbReference>
<dbReference type="InterPro" id="IPR015925">
    <property type="entry name" value="Ryanodine_IP3_receptor"/>
</dbReference>
<proteinExistence type="predicted"/>
<dbReference type="Pfam" id="PF21119">
    <property type="entry name" value="RYDR_Jsol"/>
    <property type="match status" value="1"/>
</dbReference>
<dbReference type="GO" id="GO:0005790">
    <property type="term" value="C:smooth endoplasmic reticulum"/>
    <property type="evidence" value="ECO:0007669"/>
    <property type="project" value="TreeGrafter"/>
</dbReference>
<dbReference type="PANTHER" id="PTHR46399">
    <property type="entry name" value="B30.2/SPRY DOMAIN-CONTAINING PROTEIN"/>
    <property type="match status" value="1"/>
</dbReference>
<reference evidence="4" key="1">
    <citation type="submission" date="2021-02" db="EMBL/GenBank/DDBJ databases">
        <authorList>
            <person name="Nowell W R."/>
        </authorList>
    </citation>
    <scope>NUCLEOTIDE SEQUENCE</scope>
</reference>
<comment type="caution">
    <text evidence="4">The sequence shown here is derived from an EMBL/GenBank/DDBJ whole genome shotgun (WGS) entry which is preliminary data.</text>
</comment>
<feature type="compositionally biased region" description="Polar residues" evidence="1">
    <location>
        <begin position="585"/>
        <end position="607"/>
    </location>
</feature>
<feature type="region of interest" description="Disordered" evidence="1">
    <location>
        <begin position="584"/>
        <end position="614"/>
    </location>
</feature>
<dbReference type="GO" id="GO:0034704">
    <property type="term" value="C:calcium channel complex"/>
    <property type="evidence" value="ECO:0007669"/>
    <property type="project" value="TreeGrafter"/>
</dbReference>
<feature type="non-terminal residue" evidence="4">
    <location>
        <position position="614"/>
    </location>
</feature>
<feature type="domain" description="RIH" evidence="2">
    <location>
        <begin position="524"/>
        <end position="590"/>
    </location>
</feature>
<gene>
    <name evidence="4" type="ORF">UJA718_LOCUS29674</name>
</gene>
<dbReference type="PANTHER" id="PTHR46399:SF8">
    <property type="entry name" value="B30.2_SPRY DOMAIN-CONTAINING PROTEIN"/>
    <property type="match status" value="1"/>
</dbReference>
<evidence type="ECO:0000256" key="1">
    <source>
        <dbReference type="SAM" id="MobiDB-lite"/>
    </source>
</evidence>
<dbReference type="InterPro" id="IPR048581">
    <property type="entry name" value="RYDR_Jsol"/>
</dbReference>
<evidence type="ECO:0000313" key="4">
    <source>
        <dbReference type="EMBL" id="CAF4556246.1"/>
    </source>
</evidence>